<evidence type="ECO:0000313" key="4">
    <source>
        <dbReference type="Proteomes" id="UP000551616"/>
    </source>
</evidence>
<keyword evidence="4" id="KW-1185">Reference proteome</keyword>
<name>A0A7V8V4S5_9BACT</name>
<dbReference type="NCBIfam" id="TIGR02532">
    <property type="entry name" value="IV_pilin_GFxxxE"/>
    <property type="match status" value="1"/>
</dbReference>
<dbReference type="Pfam" id="PF07596">
    <property type="entry name" value="SBP_bac_10"/>
    <property type="match status" value="1"/>
</dbReference>
<feature type="transmembrane region" description="Helical" evidence="1">
    <location>
        <begin position="20"/>
        <end position="41"/>
    </location>
</feature>
<dbReference type="EMBL" id="JABRWO010000004">
    <property type="protein sequence ID" value="MBA2114810.1"/>
    <property type="molecule type" value="Genomic_DNA"/>
</dbReference>
<keyword evidence="1" id="KW-1133">Transmembrane helix</keyword>
<dbReference type="PROSITE" id="PS00409">
    <property type="entry name" value="PROKAR_NTER_METHYL"/>
    <property type="match status" value="1"/>
</dbReference>
<dbReference type="Pfam" id="PF07963">
    <property type="entry name" value="N_methyl"/>
    <property type="match status" value="1"/>
</dbReference>
<dbReference type="Gene3D" id="3.30.700.10">
    <property type="entry name" value="Glycoprotein, Type 4 Pilin"/>
    <property type="match status" value="1"/>
</dbReference>
<dbReference type="InterPro" id="IPR045584">
    <property type="entry name" value="Pilin-like"/>
</dbReference>
<dbReference type="SUPFAM" id="SSF54523">
    <property type="entry name" value="Pili subunits"/>
    <property type="match status" value="1"/>
</dbReference>
<gene>
    <name evidence="3" type="ORF">HOV93_19770</name>
</gene>
<dbReference type="PANTHER" id="PTHR30093">
    <property type="entry name" value="GENERAL SECRETION PATHWAY PROTEIN G"/>
    <property type="match status" value="1"/>
</dbReference>
<dbReference type="AlphaFoldDB" id="A0A7V8V4S5"/>
<keyword evidence="1" id="KW-0472">Membrane</keyword>
<protein>
    <recommendedName>
        <fullName evidence="2">DUF1559 domain-containing protein</fullName>
    </recommendedName>
</protein>
<comment type="caution">
    <text evidence="3">The sequence shown here is derived from an EMBL/GenBank/DDBJ whole genome shotgun (WGS) entry which is preliminary data.</text>
</comment>
<keyword evidence="1" id="KW-0812">Transmembrane</keyword>
<dbReference type="Proteomes" id="UP000551616">
    <property type="component" value="Unassembled WGS sequence"/>
</dbReference>
<organism evidence="3 4">
    <name type="scientific">Bremerella alba</name>
    <dbReference type="NCBI Taxonomy" id="980252"/>
    <lineage>
        <taxon>Bacteria</taxon>
        <taxon>Pseudomonadati</taxon>
        <taxon>Planctomycetota</taxon>
        <taxon>Planctomycetia</taxon>
        <taxon>Pirellulales</taxon>
        <taxon>Pirellulaceae</taxon>
        <taxon>Bremerella</taxon>
    </lineage>
</organism>
<evidence type="ECO:0000256" key="1">
    <source>
        <dbReference type="SAM" id="Phobius"/>
    </source>
</evidence>
<evidence type="ECO:0000313" key="3">
    <source>
        <dbReference type="EMBL" id="MBA2114810.1"/>
    </source>
</evidence>
<reference evidence="3 4" key="1">
    <citation type="submission" date="2020-05" db="EMBL/GenBank/DDBJ databases">
        <title>Bremerella alba sp. nov., a novel planctomycete isolated from the surface of the macroalga Fucus spiralis.</title>
        <authorList>
            <person name="Godinho O."/>
            <person name="Botelho R."/>
            <person name="Albuquerque L."/>
            <person name="Wiegand S."/>
            <person name="Da Costa M.S."/>
            <person name="Lobo-Da-Cunha A."/>
            <person name="Jogler C."/>
            <person name="Lage O.M."/>
        </authorList>
    </citation>
    <scope>NUCLEOTIDE SEQUENCE [LARGE SCALE GENOMIC DNA]</scope>
    <source>
        <strain evidence="3 4">FF15</strain>
    </source>
</reference>
<feature type="domain" description="DUF1559" evidence="2">
    <location>
        <begin position="42"/>
        <end position="324"/>
    </location>
</feature>
<dbReference type="InterPro" id="IPR012902">
    <property type="entry name" value="N_methyl_site"/>
</dbReference>
<accession>A0A7V8V4S5</accession>
<dbReference type="InterPro" id="IPR011453">
    <property type="entry name" value="DUF1559"/>
</dbReference>
<proteinExistence type="predicted"/>
<dbReference type="PANTHER" id="PTHR30093:SF2">
    <property type="entry name" value="TYPE II SECRETION SYSTEM PROTEIN H"/>
    <property type="match status" value="1"/>
</dbReference>
<sequence>MLIFLYLVLFMKTRNAGFTLVELLVVIAIIGVLIALLLPAVQQAREAARRSQCVNNLKQHGLGLHNFHDTYLRLPPGTSNNRPPFGTATSNKWGSTWMVHLLPYVELGNVYDLIDLSEHWNEGSVSDACGADAGSPVFGIYECPSASVSQELSSHEVKTMIADYISIAGVVNGFAGVTGATENATTVGNAAMNGVLYYNSKTNFAHVTDGTSNTMMVSEVGAWLKNASGTKVDYRSTTYGFNMGTIGNNDNKTTLPNSTSGRCFNTASLRYSINQIEPFDSACDPDGVCSNFGNNSPLRSDHPGGVNVLFVDGSVHFIPETIDLATFGNLGVRNDGNVVQLP</sequence>
<dbReference type="InterPro" id="IPR027558">
    <property type="entry name" value="Pre_pil_HX9DG_C"/>
</dbReference>
<dbReference type="NCBIfam" id="TIGR04294">
    <property type="entry name" value="pre_pil_HX9DG"/>
    <property type="match status" value="1"/>
</dbReference>
<evidence type="ECO:0000259" key="2">
    <source>
        <dbReference type="Pfam" id="PF07596"/>
    </source>
</evidence>